<proteinExistence type="predicted"/>
<dbReference type="Proteomes" id="UP000295087">
    <property type="component" value="Unassembled WGS sequence"/>
</dbReference>
<feature type="compositionally biased region" description="Polar residues" evidence="1">
    <location>
        <begin position="89"/>
        <end position="105"/>
    </location>
</feature>
<feature type="compositionally biased region" description="Low complexity" evidence="1">
    <location>
        <begin position="50"/>
        <end position="74"/>
    </location>
</feature>
<evidence type="ECO:0008006" key="4">
    <source>
        <dbReference type="Google" id="ProtNLM"/>
    </source>
</evidence>
<evidence type="ECO:0000313" key="2">
    <source>
        <dbReference type="EMBL" id="TDP41651.1"/>
    </source>
</evidence>
<keyword evidence="3" id="KW-1185">Reference proteome</keyword>
<dbReference type="AlphaFoldDB" id="A0A4R6PS49"/>
<organism evidence="2 3">
    <name type="scientific">Nocardia ignorata</name>
    <dbReference type="NCBI Taxonomy" id="145285"/>
    <lineage>
        <taxon>Bacteria</taxon>
        <taxon>Bacillati</taxon>
        <taxon>Actinomycetota</taxon>
        <taxon>Actinomycetes</taxon>
        <taxon>Mycobacteriales</taxon>
        <taxon>Nocardiaceae</taxon>
        <taxon>Nocardia</taxon>
    </lineage>
</organism>
<evidence type="ECO:0000313" key="3">
    <source>
        <dbReference type="Proteomes" id="UP000295087"/>
    </source>
</evidence>
<accession>A0A4R6PS49</accession>
<evidence type="ECO:0000256" key="1">
    <source>
        <dbReference type="SAM" id="MobiDB-lite"/>
    </source>
</evidence>
<dbReference type="EMBL" id="SNXK01000001">
    <property type="protein sequence ID" value="TDP41651.1"/>
    <property type="molecule type" value="Genomic_DNA"/>
</dbReference>
<protein>
    <recommendedName>
        <fullName evidence="4">DUF4439 domain-containing protein</fullName>
    </recommendedName>
</protein>
<reference evidence="2 3" key="1">
    <citation type="submission" date="2019-03" db="EMBL/GenBank/DDBJ databases">
        <title>Genomic Encyclopedia of Type Strains, Phase IV (KMG-IV): sequencing the most valuable type-strain genomes for metagenomic binning, comparative biology and taxonomic classification.</title>
        <authorList>
            <person name="Goeker M."/>
        </authorList>
    </citation>
    <scope>NUCLEOTIDE SEQUENCE [LARGE SCALE GENOMIC DNA]</scope>
    <source>
        <strain evidence="2 3">DSM 44496</strain>
    </source>
</reference>
<name>A0A4R6PS49_NOCIG</name>
<sequence length="307" mass="31060">MVHVHHRHTVPPSAGRPSGMRTDHRDPHPPTSGFAREVVRSATASAVATTAESAVATSTHAAAQTAQHPQSPTTDAVPHAKSTEHAVQHPQSPTANTAIPPSKSTECVAAPGARHAKSTEFSPAPAAGSAARTWHRRTVLRLVGAGAVAVPAVAVLASCAEDDTVHAPDPLAAHEVLARADAAAATAAIALAPQAQAALTTVATERTAHADALRAEIDRVIGVYGDGTTPVHRTGVVTVPGSDGAPVPAADLVSAAQQPISVEQLRARLQHSQQAAATLARTESGYRAGLLASISAACATEAGVLLS</sequence>
<feature type="region of interest" description="Disordered" evidence="1">
    <location>
        <begin position="50"/>
        <end position="130"/>
    </location>
</feature>
<gene>
    <name evidence="2" type="ORF">DFR75_101754</name>
</gene>
<feature type="region of interest" description="Disordered" evidence="1">
    <location>
        <begin position="1"/>
        <end position="34"/>
    </location>
</feature>
<comment type="caution">
    <text evidence="2">The sequence shown here is derived from an EMBL/GenBank/DDBJ whole genome shotgun (WGS) entry which is preliminary data.</text>
</comment>